<dbReference type="PATRIC" id="fig|284581.3.peg.2206"/>
<dbReference type="PANTHER" id="PTHR38433">
    <property type="match status" value="1"/>
</dbReference>
<dbReference type="AlphaFoldDB" id="A0A0M0L6I2"/>
<comment type="caution">
    <text evidence="1">The sequence shown here is derived from an EMBL/GenBank/DDBJ whole genome shotgun (WGS) entry which is preliminary data.</text>
</comment>
<proteinExistence type="predicted"/>
<dbReference type="InterPro" id="IPR012440">
    <property type="entry name" value="DUF1641"/>
</dbReference>
<evidence type="ECO:0000313" key="1">
    <source>
        <dbReference type="EMBL" id="KOO46283.1"/>
    </source>
</evidence>
<keyword evidence="2" id="KW-1185">Reference proteome</keyword>
<protein>
    <recommendedName>
        <fullName evidence="3">DUF1641 domain-containing protein</fullName>
    </recommendedName>
</protein>
<dbReference type="OrthoDB" id="147801at2"/>
<dbReference type="RefSeq" id="WP_053401359.1">
    <property type="nucleotide sequence ID" value="NZ_JAMAUM010000005.1"/>
</dbReference>
<reference evidence="2" key="1">
    <citation type="submission" date="2015-08" db="EMBL/GenBank/DDBJ databases">
        <title>Fjat-14210 dsm16467.</title>
        <authorList>
            <person name="Liu B."/>
            <person name="Wang J."/>
            <person name="Zhu Y."/>
            <person name="Liu G."/>
            <person name="Chen Q."/>
            <person name="Chen Z."/>
            <person name="Lan J."/>
            <person name="Che J."/>
            <person name="Ge C."/>
            <person name="Shi H."/>
            <person name="Pan Z."/>
            <person name="Liu X."/>
        </authorList>
    </citation>
    <scope>NUCLEOTIDE SEQUENCE [LARGE SCALE GENOMIC DNA]</scope>
    <source>
        <strain evidence="2">DSM 16467</strain>
    </source>
</reference>
<evidence type="ECO:0000313" key="2">
    <source>
        <dbReference type="Proteomes" id="UP000037558"/>
    </source>
</evidence>
<dbReference type="Proteomes" id="UP000037558">
    <property type="component" value="Unassembled WGS sequence"/>
</dbReference>
<dbReference type="Pfam" id="PF07849">
    <property type="entry name" value="DUF1641"/>
    <property type="match status" value="1"/>
</dbReference>
<evidence type="ECO:0008006" key="3">
    <source>
        <dbReference type="Google" id="ProtNLM"/>
    </source>
</evidence>
<dbReference type="PANTHER" id="PTHR38433:SF1">
    <property type="entry name" value="DUF1641 DOMAIN-CONTAINING PROTEIN"/>
    <property type="match status" value="1"/>
</dbReference>
<gene>
    <name evidence="1" type="ORF">AMD01_10555</name>
</gene>
<name>A0A0M0L6I2_9BACI</name>
<dbReference type="STRING" id="284581.AMD01_10555"/>
<accession>A0A0M0L6I2</accession>
<sequence length="159" mass="17081">MAKPITTIEKHIPTPEEAKNQKLEELTSLLANNDAALNQTIDIIKELHASGLLEAAHSALKAKEKIAKIAVGQVSREPAKNIINNLMSATGLLANMDPEVMTKLIGSLSTGIQQGNEHLQSDKTIGMLDLLKVLKDPDVNRAIGFGIQFLKGLGKGLNE</sequence>
<organism evidence="1 2">
    <name type="scientific">Priestia koreensis</name>
    <dbReference type="NCBI Taxonomy" id="284581"/>
    <lineage>
        <taxon>Bacteria</taxon>
        <taxon>Bacillati</taxon>
        <taxon>Bacillota</taxon>
        <taxon>Bacilli</taxon>
        <taxon>Bacillales</taxon>
        <taxon>Bacillaceae</taxon>
        <taxon>Priestia</taxon>
    </lineage>
</organism>
<dbReference type="EMBL" id="LILC01000013">
    <property type="protein sequence ID" value="KOO46283.1"/>
    <property type="molecule type" value="Genomic_DNA"/>
</dbReference>